<organism evidence="2 3">
    <name type="scientific">Devosia pacifica</name>
    <dbReference type="NCBI Taxonomy" id="1335967"/>
    <lineage>
        <taxon>Bacteria</taxon>
        <taxon>Pseudomonadati</taxon>
        <taxon>Pseudomonadota</taxon>
        <taxon>Alphaproteobacteria</taxon>
        <taxon>Hyphomicrobiales</taxon>
        <taxon>Devosiaceae</taxon>
        <taxon>Devosia</taxon>
    </lineage>
</organism>
<evidence type="ECO:0000313" key="3">
    <source>
        <dbReference type="Proteomes" id="UP000646579"/>
    </source>
</evidence>
<dbReference type="RefSeq" id="WP_189422417.1">
    <property type="nucleotide sequence ID" value="NZ_BMZE01000001.1"/>
</dbReference>
<keyword evidence="3" id="KW-1185">Reference proteome</keyword>
<protein>
    <recommendedName>
        <fullName evidence="1">Aminoglycoside phosphotransferase domain-containing protein</fullName>
    </recommendedName>
</protein>
<dbReference type="InterPro" id="IPR011009">
    <property type="entry name" value="Kinase-like_dom_sf"/>
</dbReference>
<reference evidence="2" key="2">
    <citation type="submission" date="2020-09" db="EMBL/GenBank/DDBJ databases">
        <authorList>
            <person name="Sun Q."/>
            <person name="Kim S."/>
        </authorList>
    </citation>
    <scope>NUCLEOTIDE SEQUENCE</scope>
    <source>
        <strain evidence="2">KCTC 32437</strain>
    </source>
</reference>
<dbReference type="EMBL" id="BMZE01000001">
    <property type="protein sequence ID" value="GHA10607.1"/>
    <property type="molecule type" value="Genomic_DNA"/>
</dbReference>
<sequence>MAVPDVDVAALQLFLSEFLSADLRLNRLNGGDESAVFLAETPSQRLVVRVALEAEGYRKDSLVANWLAGTAVPVPAVLRIGAWGGFHVCITEYIDGDTVQSLDAEGLSPVVRSVAETLQDLRRFSPPVPDSAGPLDSEGRCRFRSWPEYLAESTSAARQTRWGDSLNPKAWMLVARLSELAPDRRGLVHGDFGSNNLLTDGKRITGVLDWSEAMIGDPLYDVANQFFWRTWLACMEAQARLFEEDDQFCLSERDMALVHAYQLHIGLRQLLAYQKADDQQMCTWTVGRINQLLSSAS</sequence>
<gene>
    <name evidence="2" type="ORF">GCM10007989_00990</name>
</gene>
<feature type="domain" description="Aminoglycoside phosphotransferase" evidence="1">
    <location>
        <begin position="26"/>
        <end position="240"/>
    </location>
</feature>
<evidence type="ECO:0000313" key="2">
    <source>
        <dbReference type="EMBL" id="GHA10607.1"/>
    </source>
</evidence>
<dbReference type="AlphaFoldDB" id="A0A918RU71"/>
<dbReference type="Gene3D" id="3.90.1200.10">
    <property type="match status" value="1"/>
</dbReference>
<reference evidence="2" key="1">
    <citation type="journal article" date="2014" name="Int. J. Syst. Evol. Microbiol.">
        <title>Complete genome sequence of Corynebacterium casei LMG S-19264T (=DSM 44701T), isolated from a smear-ripened cheese.</title>
        <authorList>
            <consortium name="US DOE Joint Genome Institute (JGI-PGF)"/>
            <person name="Walter F."/>
            <person name="Albersmeier A."/>
            <person name="Kalinowski J."/>
            <person name="Ruckert C."/>
        </authorList>
    </citation>
    <scope>NUCLEOTIDE SEQUENCE</scope>
    <source>
        <strain evidence="2">KCTC 32437</strain>
    </source>
</reference>
<dbReference type="Proteomes" id="UP000646579">
    <property type="component" value="Unassembled WGS sequence"/>
</dbReference>
<dbReference type="InterPro" id="IPR002575">
    <property type="entry name" value="Aminoglycoside_PTrfase"/>
</dbReference>
<proteinExistence type="predicted"/>
<evidence type="ECO:0000259" key="1">
    <source>
        <dbReference type="Pfam" id="PF01636"/>
    </source>
</evidence>
<dbReference type="Pfam" id="PF01636">
    <property type="entry name" value="APH"/>
    <property type="match status" value="1"/>
</dbReference>
<name>A0A918RU71_9HYPH</name>
<comment type="caution">
    <text evidence="2">The sequence shown here is derived from an EMBL/GenBank/DDBJ whole genome shotgun (WGS) entry which is preliminary data.</text>
</comment>
<dbReference type="PANTHER" id="PTHR21310">
    <property type="entry name" value="AMINOGLYCOSIDE PHOSPHOTRANSFERASE-RELATED-RELATED"/>
    <property type="match status" value="1"/>
</dbReference>
<dbReference type="Gene3D" id="3.30.200.150">
    <property type="match status" value="1"/>
</dbReference>
<dbReference type="InterPro" id="IPR051678">
    <property type="entry name" value="AGP_Transferase"/>
</dbReference>
<dbReference type="SUPFAM" id="SSF56112">
    <property type="entry name" value="Protein kinase-like (PK-like)"/>
    <property type="match status" value="1"/>
</dbReference>
<accession>A0A918RU71</accession>